<keyword evidence="1" id="KW-0472">Membrane</keyword>
<reference evidence="3" key="1">
    <citation type="submission" date="2022-07" db="EMBL/GenBank/DDBJ databases">
        <authorList>
            <person name="Trinca V."/>
            <person name="Uliana J.V.C."/>
            <person name="Torres T.T."/>
            <person name="Ward R.J."/>
            <person name="Monesi N."/>
        </authorList>
    </citation>
    <scope>NUCLEOTIDE SEQUENCE</scope>
    <source>
        <strain evidence="3">HSMRA1968</strain>
        <tissue evidence="3">Whole embryos</tissue>
    </source>
</reference>
<keyword evidence="1" id="KW-1133">Transmembrane helix</keyword>
<dbReference type="FunFam" id="2.160.20.10:FF:000049">
    <property type="entry name" value="Putative exo-beta-1,3-glucanase"/>
    <property type="match status" value="1"/>
</dbReference>
<feature type="transmembrane region" description="Helical" evidence="1">
    <location>
        <begin position="64"/>
        <end position="86"/>
    </location>
</feature>
<evidence type="ECO:0000313" key="3">
    <source>
        <dbReference type="EMBL" id="KAJ6645755.1"/>
    </source>
</evidence>
<keyword evidence="1" id="KW-0812">Transmembrane</keyword>
<dbReference type="Pfam" id="PF12708">
    <property type="entry name" value="Pect-lyase_RHGA_epim"/>
    <property type="match status" value="2"/>
</dbReference>
<dbReference type="CDD" id="cd23668">
    <property type="entry name" value="GH55_beta13glucanase-like"/>
    <property type="match status" value="1"/>
</dbReference>
<dbReference type="EMBL" id="WJQU01000001">
    <property type="protein sequence ID" value="KAJ6645755.1"/>
    <property type="molecule type" value="Genomic_DNA"/>
</dbReference>
<evidence type="ECO:0000313" key="4">
    <source>
        <dbReference type="Proteomes" id="UP001151699"/>
    </source>
</evidence>
<dbReference type="InterPro" id="IPR012334">
    <property type="entry name" value="Pectin_lyas_fold"/>
</dbReference>
<dbReference type="OrthoDB" id="1046782at2759"/>
<gene>
    <name evidence="3" type="primary">EXG1_1</name>
    <name evidence="3" type="ORF">Bhyg_00964</name>
</gene>
<organism evidence="3 4">
    <name type="scientific">Pseudolycoriella hygida</name>
    <dbReference type="NCBI Taxonomy" id="35572"/>
    <lineage>
        <taxon>Eukaryota</taxon>
        <taxon>Metazoa</taxon>
        <taxon>Ecdysozoa</taxon>
        <taxon>Arthropoda</taxon>
        <taxon>Hexapoda</taxon>
        <taxon>Insecta</taxon>
        <taxon>Pterygota</taxon>
        <taxon>Neoptera</taxon>
        <taxon>Endopterygota</taxon>
        <taxon>Diptera</taxon>
        <taxon>Nematocera</taxon>
        <taxon>Sciaroidea</taxon>
        <taxon>Sciaridae</taxon>
        <taxon>Pseudolycoriella</taxon>
    </lineage>
</organism>
<dbReference type="InterPro" id="IPR039279">
    <property type="entry name" value="QRT3-like"/>
</dbReference>
<dbReference type="SUPFAM" id="SSF51126">
    <property type="entry name" value="Pectin lyase-like"/>
    <property type="match status" value="2"/>
</dbReference>
<evidence type="ECO:0000259" key="2">
    <source>
        <dbReference type="Pfam" id="PF12708"/>
    </source>
</evidence>
<accession>A0A9Q0S6X7</accession>
<dbReference type="InterPro" id="IPR011050">
    <property type="entry name" value="Pectin_lyase_fold/virulence"/>
</dbReference>
<dbReference type="GO" id="GO:0004650">
    <property type="term" value="F:polygalacturonase activity"/>
    <property type="evidence" value="ECO:0007669"/>
    <property type="project" value="InterPro"/>
</dbReference>
<comment type="caution">
    <text evidence="3">The sequence shown here is derived from an EMBL/GenBank/DDBJ whole genome shotgun (WGS) entry which is preliminary data.</text>
</comment>
<dbReference type="Gene3D" id="2.160.20.10">
    <property type="entry name" value="Single-stranded right-handed beta-helix, Pectin lyase-like"/>
    <property type="match status" value="2"/>
</dbReference>
<protein>
    <submittedName>
        <fullName evidence="3">Glucan 1,3-beta-glucosidase</fullName>
    </submittedName>
</protein>
<dbReference type="AlphaFoldDB" id="A0A9Q0S6X7"/>
<proteinExistence type="predicted"/>
<sequence>MPDLDAPPYSHLKSTGLVLVRKDGKERDFVSFGNHIHFMMDLAIQPNSFLWMIGKETCASHKKLFITLGLALLICIVVGVTLGVIYGRKSNEEAEESDMWIHNVQHGISAFHSNPFGYNVYRNVMDFGCKGDGIADDTSCINTAISSGERCGFNCGSSTILPALIYFPSGRYLISSPIVMYYYSQLVGNVKDPPTIIASPEFQGSSLIDSNPPDWFINQNNFFRQVRNFVLDMTQTPITSETTGIHWQVAQATSLVNIHFIMSTASNTGHRGIFMENGSGGFMSDLKFVGGKFGMWVGNQQFLSINLSFDRCDTAIYMNWNWQWTFKNLEITNVNIGVDMSATSSPVQSNVGSILLLDSSIVNASTVVLLRNNYEPRVNDVSGTLLLDNVQINNVASVVQGTNGESLLTVTGQQTISSWGRGSVYNDDSGKGTFGSKNLPPTTKASNLLDAEGRYFQRSRPQYENLRSSDFVSVKAHGAQGNGIADDSNAVQAVINANVNNGKVVYFPSGTYVFFKTVKVPPGVRIAGEIWAVIMAGGTSTFQDANNPNPVLKIGEPGDVGDVEITDLMFGSKGAQPGAILVQWNIKQRSQGSAGMWDSHFRVGGTAGSNLKFADCPRGQSAVDHCNGVHTLLHVTSTGSGYFENVWAWTADHDLDDGVQQSQISIYTGRGVLIESLEGPVWMYGIQSEHNVLYQYQLMNAHNIFMTMIQSETPYWQPGPPAPMPYTPNPIFSDPTYGHCTPGDIKCPMSYAVRASNSSNIYIYGAGMYNFFSDYDQTCLHTEDCQTSMVELENVNNVHMYNINTKAAANMVVLDNTKVLALSAENVNGFCRTINAFLL</sequence>
<name>A0A9Q0S6X7_9DIPT</name>
<dbReference type="PANTHER" id="PTHR33928:SF2">
    <property type="entry name" value="PECTATE LYASE SUPERFAMILY PROTEIN DOMAIN-CONTAINING PROTEIN-RELATED"/>
    <property type="match status" value="1"/>
</dbReference>
<evidence type="ECO:0000256" key="1">
    <source>
        <dbReference type="SAM" id="Phobius"/>
    </source>
</evidence>
<feature type="domain" description="Rhamnogalacturonase A/B/Epimerase-like pectate lyase" evidence="2">
    <location>
        <begin position="121"/>
        <end position="339"/>
    </location>
</feature>
<feature type="domain" description="Rhamnogalacturonase A/B/Epimerase-like pectate lyase" evidence="2">
    <location>
        <begin position="471"/>
        <end position="535"/>
    </location>
</feature>
<dbReference type="PANTHER" id="PTHR33928">
    <property type="entry name" value="POLYGALACTURONASE QRT3"/>
    <property type="match status" value="1"/>
</dbReference>
<dbReference type="InterPro" id="IPR024535">
    <property type="entry name" value="RHGA/B-epi-like_pectate_lyase"/>
</dbReference>
<keyword evidence="4" id="KW-1185">Reference proteome</keyword>
<dbReference type="Proteomes" id="UP001151699">
    <property type="component" value="Chromosome A"/>
</dbReference>